<evidence type="ECO:0000256" key="3">
    <source>
        <dbReference type="ARBA" id="ARBA00022692"/>
    </source>
</evidence>
<organism evidence="9 10">
    <name type="scientific">Symbiochloris irregularis</name>
    <dbReference type="NCBI Taxonomy" id="706552"/>
    <lineage>
        <taxon>Eukaryota</taxon>
        <taxon>Viridiplantae</taxon>
        <taxon>Chlorophyta</taxon>
        <taxon>core chlorophytes</taxon>
        <taxon>Trebouxiophyceae</taxon>
        <taxon>Trebouxiales</taxon>
        <taxon>Trebouxiaceae</taxon>
        <taxon>Symbiochloris</taxon>
    </lineage>
</organism>
<evidence type="ECO:0000256" key="7">
    <source>
        <dbReference type="SAM" id="MobiDB-lite"/>
    </source>
</evidence>
<dbReference type="InterPro" id="IPR045231">
    <property type="entry name" value="Yip1/4-like"/>
</dbReference>
<evidence type="ECO:0000256" key="6">
    <source>
        <dbReference type="RuleBase" id="RU361264"/>
    </source>
</evidence>
<keyword evidence="4 6" id="KW-1133">Transmembrane helix</keyword>
<dbReference type="PANTHER" id="PTHR21236">
    <property type="entry name" value="GOLGI MEMBRANE PROTEIN YIP1"/>
    <property type="match status" value="1"/>
</dbReference>
<keyword evidence="10" id="KW-1185">Reference proteome</keyword>
<comment type="caution">
    <text evidence="9">The sequence shown here is derived from an EMBL/GenBank/DDBJ whole genome shotgun (WGS) entry which is preliminary data.</text>
</comment>
<reference evidence="9 10" key="1">
    <citation type="journal article" date="2024" name="Nat. Commun.">
        <title>Phylogenomics reveals the evolutionary origins of lichenization in chlorophyte algae.</title>
        <authorList>
            <person name="Puginier C."/>
            <person name="Libourel C."/>
            <person name="Otte J."/>
            <person name="Skaloud P."/>
            <person name="Haon M."/>
            <person name="Grisel S."/>
            <person name="Petersen M."/>
            <person name="Berrin J.G."/>
            <person name="Delaux P.M."/>
            <person name="Dal Grande F."/>
            <person name="Keller J."/>
        </authorList>
    </citation>
    <scope>NUCLEOTIDE SEQUENCE [LARGE SCALE GENOMIC DNA]</scope>
    <source>
        <strain evidence="9 10">SAG 2036</strain>
    </source>
</reference>
<gene>
    <name evidence="9" type="ORF">WJX73_004227</name>
</gene>
<evidence type="ECO:0000259" key="8">
    <source>
        <dbReference type="Pfam" id="PF04893"/>
    </source>
</evidence>
<evidence type="ECO:0000256" key="2">
    <source>
        <dbReference type="ARBA" id="ARBA00010596"/>
    </source>
</evidence>
<feature type="transmembrane region" description="Helical" evidence="6">
    <location>
        <begin position="167"/>
        <end position="187"/>
    </location>
</feature>
<protein>
    <recommendedName>
        <fullName evidence="6">Protein YIP</fullName>
    </recommendedName>
</protein>
<evidence type="ECO:0000313" key="10">
    <source>
        <dbReference type="Proteomes" id="UP001465755"/>
    </source>
</evidence>
<evidence type="ECO:0000256" key="1">
    <source>
        <dbReference type="ARBA" id="ARBA00004141"/>
    </source>
</evidence>
<feature type="region of interest" description="Disordered" evidence="7">
    <location>
        <begin position="1"/>
        <end position="66"/>
    </location>
</feature>
<feature type="compositionally biased region" description="Basic and acidic residues" evidence="7">
    <location>
        <begin position="1"/>
        <end position="16"/>
    </location>
</feature>
<feature type="compositionally biased region" description="Gly residues" evidence="7">
    <location>
        <begin position="54"/>
        <end position="64"/>
    </location>
</feature>
<dbReference type="GO" id="GO:0000139">
    <property type="term" value="C:Golgi membrane"/>
    <property type="evidence" value="ECO:0007669"/>
    <property type="project" value="UniProtKB-SubCell"/>
</dbReference>
<proteinExistence type="inferred from homology"/>
<dbReference type="PANTHER" id="PTHR21236:SF1">
    <property type="entry name" value="PROTEIN YIPF6"/>
    <property type="match status" value="1"/>
</dbReference>
<comment type="subcellular location">
    <subcellularLocation>
        <location evidence="6">Golgi apparatus membrane</location>
        <topology evidence="6">Multi-pass membrane protein</topology>
    </subcellularLocation>
    <subcellularLocation>
        <location evidence="1">Membrane</location>
        <topology evidence="1">Multi-pass membrane protein</topology>
    </subcellularLocation>
</comment>
<feature type="transmembrane region" description="Helical" evidence="6">
    <location>
        <begin position="139"/>
        <end position="160"/>
    </location>
</feature>
<dbReference type="GO" id="GO:0006888">
    <property type="term" value="P:endoplasmic reticulum to Golgi vesicle-mediated transport"/>
    <property type="evidence" value="ECO:0007669"/>
    <property type="project" value="InterPro"/>
</dbReference>
<dbReference type="Pfam" id="PF04893">
    <property type="entry name" value="Yip1"/>
    <property type="match status" value="1"/>
</dbReference>
<dbReference type="GO" id="GO:0005802">
    <property type="term" value="C:trans-Golgi network"/>
    <property type="evidence" value="ECO:0007669"/>
    <property type="project" value="TreeGrafter"/>
</dbReference>
<accession>A0AAW1NZE2</accession>
<evidence type="ECO:0000256" key="5">
    <source>
        <dbReference type="ARBA" id="ARBA00023136"/>
    </source>
</evidence>
<dbReference type="AlphaFoldDB" id="A0AAW1NZE2"/>
<sequence>MSGHNAYREDDTERLFQQEVAAVPTSTPSQGPTSPMAPIPPYSSGPSAPVTGQIGSGGAGGSGMGNAPPLNTLDEPVWDTVKRDLKRIGANLVLVVFPFSNRDQQSAALRNWDLWGPMAFTLTLAICLSSGSGTAQSTIFSLVFGVCAAGAIVLTVNVVLLGGNIGFFQSLCLLGWASIPFIGGSVSPARRALAVYPLLLLYVTMSWLAIIKGDGSSSSSSSSLG</sequence>
<comment type="caution">
    <text evidence="6">Lacks conserved residue(s) required for the propagation of feature annotation.</text>
</comment>
<dbReference type="Proteomes" id="UP001465755">
    <property type="component" value="Unassembled WGS sequence"/>
</dbReference>
<feature type="domain" description="Yip1" evidence="8">
    <location>
        <begin position="108"/>
        <end position="209"/>
    </location>
</feature>
<feature type="compositionally biased region" description="Low complexity" evidence="7">
    <location>
        <begin position="24"/>
        <end position="34"/>
    </location>
</feature>
<keyword evidence="3 6" id="KW-0812">Transmembrane</keyword>
<keyword evidence="5 6" id="KW-0472">Membrane</keyword>
<comment type="similarity">
    <text evidence="2 6">Belongs to the YIP1 family.</text>
</comment>
<feature type="transmembrane region" description="Helical" evidence="6">
    <location>
        <begin position="193"/>
        <end position="211"/>
    </location>
</feature>
<evidence type="ECO:0000256" key="4">
    <source>
        <dbReference type="ARBA" id="ARBA00022989"/>
    </source>
</evidence>
<name>A0AAW1NZE2_9CHLO</name>
<dbReference type="InterPro" id="IPR006977">
    <property type="entry name" value="Yip1_dom"/>
</dbReference>
<evidence type="ECO:0000313" key="9">
    <source>
        <dbReference type="EMBL" id="KAK9799819.1"/>
    </source>
</evidence>
<dbReference type="EMBL" id="JALJOQ010000086">
    <property type="protein sequence ID" value="KAK9799819.1"/>
    <property type="molecule type" value="Genomic_DNA"/>
</dbReference>